<dbReference type="InterPro" id="IPR047153">
    <property type="entry name" value="TRIM45/56/19-like"/>
</dbReference>
<dbReference type="Proteomes" id="UP000001593">
    <property type="component" value="Unassembled WGS sequence"/>
</dbReference>
<evidence type="ECO:0000256" key="3">
    <source>
        <dbReference type="ARBA" id="ARBA00022833"/>
    </source>
</evidence>
<dbReference type="Gene3D" id="3.30.40.10">
    <property type="entry name" value="Zinc/RING finger domain, C3HC4 (zinc finger)"/>
    <property type="match status" value="1"/>
</dbReference>
<dbReference type="GO" id="GO:0008270">
    <property type="term" value="F:zinc ion binding"/>
    <property type="evidence" value="ECO:0007669"/>
    <property type="project" value="UniProtKB-KW"/>
</dbReference>
<dbReference type="PANTHER" id="PTHR25462:SF296">
    <property type="entry name" value="MEIOTIC P26, ISOFORM F"/>
    <property type="match status" value="1"/>
</dbReference>
<keyword evidence="2 4" id="KW-0863">Zinc-finger</keyword>
<evidence type="ECO:0000256" key="1">
    <source>
        <dbReference type="ARBA" id="ARBA00022723"/>
    </source>
</evidence>
<keyword evidence="1" id="KW-0479">Metal-binding</keyword>
<evidence type="ECO:0000256" key="2">
    <source>
        <dbReference type="ARBA" id="ARBA00022771"/>
    </source>
</evidence>
<dbReference type="InterPro" id="IPR013083">
    <property type="entry name" value="Znf_RING/FYVE/PHD"/>
</dbReference>
<keyword evidence="3" id="KW-0862">Zinc</keyword>
<evidence type="ECO:0000313" key="7">
    <source>
        <dbReference type="Proteomes" id="UP000001593"/>
    </source>
</evidence>
<dbReference type="HOGENOM" id="CLU_1099612_0_0_1"/>
<gene>
    <name evidence="6" type="ORF">NEMVEDRAFT_v1g212371</name>
</gene>
<reference evidence="6 7" key="1">
    <citation type="journal article" date="2007" name="Science">
        <title>Sea anemone genome reveals ancestral eumetazoan gene repertoire and genomic organization.</title>
        <authorList>
            <person name="Putnam N.H."/>
            <person name="Srivastava M."/>
            <person name="Hellsten U."/>
            <person name="Dirks B."/>
            <person name="Chapman J."/>
            <person name="Salamov A."/>
            <person name="Terry A."/>
            <person name="Shapiro H."/>
            <person name="Lindquist E."/>
            <person name="Kapitonov V.V."/>
            <person name="Jurka J."/>
            <person name="Genikhovich G."/>
            <person name="Grigoriev I.V."/>
            <person name="Lucas S.M."/>
            <person name="Steele R.E."/>
            <person name="Finnerty J.R."/>
            <person name="Technau U."/>
            <person name="Martindale M.Q."/>
            <person name="Rokhsar D.S."/>
        </authorList>
    </citation>
    <scope>NUCLEOTIDE SEQUENCE [LARGE SCALE GENOMIC DNA]</scope>
    <source>
        <strain evidence="7">CH2 X CH6</strain>
    </source>
</reference>
<accession>A7SHJ1</accession>
<dbReference type="EMBL" id="DS469660">
    <property type="protein sequence ID" value="EDO36852.1"/>
    <property type="molecule type" value="Genomic_DNA"/>
</dbReference>
<name>A7SHJ1_NEMVE</name>
<dbReference type="SMART" id="SM00184">
    <property type="entry name" value="RING"/>
    <property type="match status" value="1"/>
</dbReference>
<evidence type="ECO:0000313" key="6">
    <source>
        <dbReference type="EMBL" id="EDO36852.1"/>
    </source>
</evidence>
<evidence type="ECO:0000256" key="4">
    <source>
        <dbReference type="PROSITE-ProRule" id="PRU00175"/>
    </source>
</evidence>
<organism evidence="6 7">
    <name type="scientific">Nematostella vectensis</name>
    <name type="common">Starlet sea anemone</name>
    <dbReference type="NCBI Taxonomy" id="45351"/>
    <lineage>
        <taxon>Eukaryota</taxon>
        <taxon>Metazoa</taxon>
        <taxon>Cnidaria</taxon>
        <taxon>Anthozoa</taxon>
        <taxon>Hexacorallia</taxon>
        <taxon>Actiniaria</taxon>
        <taxon>Edwardsiidae</taxon>
        <taxon>Nematostella</taxon>
    </lineage>
</organism>
<protein>
    <recommendedName>
        <fullName evidence="5">RING-type domain-containing protein</fullName>
    </recommendedName>
</protein>
<dbReference type="InterPro" id="IPR027370">
    <property type="entry name" value="Znf-RING_euk"/>
</dbReference>
<dbReference type="Pfam" id="PF13445">
    <property type="entry name" value="zf-RING_UBOX"/>
    <property type="match status" value="1"/>
</dbReference>
<dbReference type="PROSITE" id="PS00518">
    <property type="entry name" value="ZF_RING_1"/>
    <property type="match status" value="1"/>
</dbReference>
<keyword evidence="7" id="KW-1185">Reference proteome</keyword>
<dbReference type="PhylomeDB" id="A7SHJ1"/>
<dbReference type="AlphaFoldDB" id="A7SHJ1"/>
<feature type="domain" description="RING-type" evidence="5">
    <location>
        <begin position="192"/>
        <end position="235"/>
    </location>
</feature>
<dbReference type="PROSITE" id="PS50089">
    <property type="entry name" value="ZF_RING_2"/>
    <property type="match status" value="1"/>
</dbReference>
<proteinExistence type="predicted"/>
<dbReference type="eggNOG" id="KOG2177">
    <property type="taxonomic scope" value="Eukaryota"/>
</dbReference>
<sequence length="253" mass="29209">MTLMGSLWWVKNVVLLHFRVKKNKYETFSLKIKIISRKTRRCAKRPGVGLLCSKYRRSFRNGTSVAGSAQSKMALDSWLTQFKTVEQYGQEVMEKINVRNQQRRAGGNFSKAQTDARLMLKNFTRDVGSLKQSLLRASSSYHIEKQLSSAFNQETTSNDFGRMMIRAKKTMMELSQEMATSASRRLEDEVTCSLCIEHFNDPRVLPCLHSFCRHCLEELAVHSEGRGKLVCPLCKAEFQVICHIKRAYQKYIY</sequence>
<dbReference type="InterPro" id="IPR017907">
    <property type="entry name" value="Znf_RING_CS"/>
</dbReference>
<dbReference type="InterPro" id="IPR001841">
    <property type="entry name" value="Znf_RING"/>
</dbReference>
<dbReference type="SUPFAM" id="SSF57850">
    <property type="entry name" value="RING/U-box"/>
    <property type="match status" value="1"/>
</dbReference>
<dbReference type="InParanoid" id="A7SHJ1"/>
<dbReference type="PANTHER" id="PTHR25462">
    <property type="entry name" value="BONUS, ISOFORM C-RELATED"/>
    <property type="match status" value="1"/>
</dbReference>
<evidence type="ECO:0000259" key="5">
    <source>
        <dbReference type="PROSITE" id="PS50089"/>
    </source>
</evidence>